<feature type="transmembrane region" description="Helical" evidence="5">
    <location>
        <begin position="543"/>
        <end position="564"/>
    </location>
</feature>
<dbReference type="Proteomes" id="UP001295684">
    <property type="component" value="Unassembled WGS sequence"/>
</dbReference>
<protein>
    <submittedName>
        <fullName evidence="6">Uncharacterized protein</fullName>
    </submittedName>
</protein>
<evidence type="ECO:0000256" key="4">
    <source>
        <dbReference type="SAM" id="MobiDB-lite"/>
    </source>
</evidence>
<evidence type="ECO:0000313" key="6">
    <source>
        <dbReference type="EMBL" id="CAI2364171.1"/>
    </source>
</evidence>
<evidence type="ECO:0000256" key="2">
    <source>
        <dbReference type="ARBA" id="ARBA00022737"/>
    </source>
</evidence>
<feature type="transmembrane region" description="Helical" evidence="5">
    <location>
        <begin position="596"/>
        <end position="614"/>
    </location>
</feature>
<evidence type="ECO:0000256" key="3">
    <source>
        <dbReference type="ARBA" id="ARBA00023157"/>
    </source>
</evidence>
<proteinExistence type="predicted"/>
<feature type="transmembrane region" description="Helical" evidence="5">
    <location>
        <begin position="620"/>
        <end position="638"/>
    </location>
</feature>
<dbReference type="Pfam" id="PF13948">
    <property type="entry name" value="DUF4215"/>
    <property type="match status" value="4"/>
</dbReference>
<dbReference type="PANTHER" id="PTHR46130">
    <property type="entry name" value="LAMGL DOMAIN-CONTAINING PROTEIN"/>
    <property type="match status" value="1"/>
</dbReference>
<feature type="compositionally biased region" description="Basic residues" evidence="4">
    <location>
        <begin position="758"/>
        <end position="767"/>
    </location>
</feature>
<dbReference type="InterPro" id="IPR011936">
    <property type="entry name" value="Myxo_disulph_rpt"/>
</dbReference>
<feature type="compositionally biased region" description="Polar residues" evidence="4">
    <location>
        <begin position="811"/>
        <end position="829"/>
    </location>
</feature>
<feature type="transmembrane region" description="Helical" evidence="5">
    <location>
        <begin position="350"/>
        <end position="371"/>
    </location>
</feature>
<dbReference type="InterPro" id="IPR043543">
    <property type="entry name" value="PAPPA/PAPPA2"/>
</dbReference>
<evidence type="ECO:0000256" key="5">
    <source>
        <dbReference type="SAM" id="Phobius"/>
    </source>
</evidence>
<name>A0AAD1XAW0_EUPCR</name>
<dbReference type="NCBIfam" id="TIGR02232">
    <property type="entry name" value="myxo_disulf_rpt"/>
    <property type="match status" value="6"/>
</dbReference>
<keyword evidence="5" id="KW-0812">Transmembrane</keyword>
<dbReference type="GO" id="GO:0006508">
    <property type="term" value="P:proteolysis"/>
    <property type="evidence" value="ECO:0007669"/>
    <property type="project" value="TreeGrafter"/>
</dbReference>
<dbReference type="EMBL" id="CAMPGE010005320">
    <property type="protein sequence ID" value="CAI2364171.1"/>
    <property type="molecule type" value="Genomic_DNA"/>
</dbReference>
<evidence type="ECO:0000256" key="1">
    <source>
        <dbReference type="ARBA" id="ARBA00022729"/>
    </source>
</evidence>
<reference evidence="6" key="1">
    <citation type="submission" date="2023-07" db="EMBL/GenBank/DDBJ databases">
        <authorList>
            <consortium name="AG Swart"/>
            <person name="Singh M."/>
            <person name="Singh A."/>
            <person name="Seah K."/>
            <person name="Emmerich C."/>
        </authorList>
    </citation>
    <scope>NUCLEOTIDE SEQUENCE</scope>
    <source>
        <strain evidence="6">DP1</strain>
    </source>
</reference>
<accession>A0AAD1XAW0</accession>
<feature type="transmembrane region" description="Helical" evidence="5">
    <location>
        <begin position="650"/>
        <end position="669"/>
    </location>
</feature>
<feature type="transmembrane region" description="Helical" evidence="5">
    <location>
        <begin position="681"/>
        <end position="707"/>
    </location>
</feature>
<feature type="transmembrane region" description="Helical" evidence="5">
    <location>
        <begin position="383"/>
        <end position="401"/>
    </location>
</feature>
<feature type="transmembrane region" description="Helical" evidence="5">
    <location>
        <begin position="446"/>
        <end position="469"/>
    </location>
</feature>
<comment type="caution">
    <text evidence="6">The sequence shown here is derived from an EMBL/GenBank/DDBJ whole genome shotgun (WGS) entry which is preliminary data.</text>
</comment>
<dbReference type="GO" id="GO:0005615">
    <property type="term" value="C:extracellular space"/>
    <property type="evidence" value="ECO:0007669"/>
    <property type="project" value="TreeGrafter"/>
</dbReference>
<keyword evidence="5" id="KW-0472">Membrane</keyword>
<keyword evidence="5" id="KW-1133">Transmembrane helix</keyword>
<dbReference type="GO" id="GO:0004222">
    <property type="term" value="F:metalloendopeptidase activity"/>
    <property type="evidence" value="ECO:0007669"/>
    <property type="project" value="TreeGrafter"/>
</dbReference>
<dbReference type="AlphaFoldDB" id="A0AAD1XAW0"/>
<evidence type="ECO:0000313" key="7">
    <source>
        <dbReference type="Proteomes" id="UP001295684"/>
    </source>
</evidence>
<gene>
    <name evidence="6" type="ORF">ECRASSUSDP1_LOCUS5514</name>
</gene>
<organism evidence="6 7">
    <name type="scientific">Euplotes crassus</name>
    <dbReference type="NCBI Taxonomy" id="5936"/>
    <lineage>
        <taxon>Eukaryota</taxon>
        <taxon>Sar</taxon>
        <taxon>Alveolata</taxon>
        <taxon>Ciliophora</taxon>
        <taxon>Intramacronucleata</taxon>
        <taxon>Spirotrichea</taxon>
        <taxon>Hypotrichia</taxon>
        <taxon>Euplotida</taxon>
        <taxon>Euplotidae</taxon>
        <taxon>Moneuplotes</taxon>
    </lineage>
</organism>
<feature type="region of interest" description="Disordered" evidence="4">
    <location>
        <begin position="758"/>
        <end position="835"/>
    </location>
</feature>
<keyword evidence="2" id="KW-0677">Repeat</keyword>
<keyword evidence="1" id="KW-0732">Signal</keyword>
<sequence>MRKRTMRCRQHNCQIESGWTCTGDPSVSFFLNPFNQIRIDSQCKYFEQCRNQTIKRCGDGILVGSEQCDDGNSADNDGCSSTSTLEPGYTCTSSLPTTCTLNCGNNVFESPEQCDDGNLISGDGCSPTCTIETDWECDGNFPSSCNLLCSNGRLDPGETCDDGGLVNGDGCDSSCQVEPSYECFGAPSSCNLICGNGRIDPGETCDDSGLTHGDGCSSTCQVETDWECFGTPSQCNLICSNGRLDSSEECDDSNLSDGDGCDQNCKVEIGWACTREPSTCSPVCGDGLIIDTEACDDENTENNDGCSETCQIEPDWVCEGTPSQCKIQIQVDSSTETIGTSLQTSVTIGVTVQLVISTVLGSALSSMWAMINSMQLINYMGTLSLYFPKSAMSMLSFVNVANMENEYLASLYKLHFNSSELENRTSWDHRFENQGIDSTHILMNGASIFACIVLMVAYYMIVAMLSFCMGKPPSESKTKTLNCCRKVIVKLQSRLHEIKSEVLFNSAYKILAELFLDLCFISICHIMNIRWESWLDYYGNSVAFLWCSIITLVIITLPFYYCTFPRKYTAKSIRKFRFKVLMEDFKDNKKICMHESFLFLCRRLALVILTAFGWNHGLLQISIFIAICGILIIFKIIVRPYKSAILNFQDIIFEFILMGISLIFITFTSESTELVTSGRPHLLGMIGFSLVIFLCVFNYIITFIIFVKSWCCKTDKDKNKVIPFKKSGGNVDEGYVKDMQQSQIPFKDQSFNVQKAVRKERKRKQSARRREFARRGKNNQSEFTNNIRRKLSNYPNSSRKSSGRSRITHKLGTTKQMSSRHSSSRQNKFSHFYEP</sequence>
<dbReference type="PANTHER" id="PTHR46130:SF3">
    <property type="entry name" value="CHROMOSOME UNDETERMINED SCAFFOLD_33, WHOLE GENOME SHOTGUN SEQUENCE"/>
    <property type="match status" value="1"/>
</dbReference>
<keyword evidence="3" id="KW-1015">Disulfide bond</keyword>
<dbReference type="GO" id="GO:0007166">
    <property type="term" value="P:cell surface receptor signaling pathway"/>
    <property type="evidence" value="ECO:0007669"/>
    <property type="project" value="TreeGrafter"/>
</dbReference>
<keyword evidence="7" id="KW-1185">Reference proteome</keyword>